<sequence length="124" mass="14075">MPEVEMETFRRLPSTKTFLKDSKIDLAMHALVLLTFQICAAVQATSGLYRAHLSFYLTPACVLALEPYHIVLRHPVEARRIKDKRRKKSTKKKKNSSNSKSKPITTNCDASTATTTTINEDYVF</sequence>
<gene>
    <name evidence="2" type="ORF">PDE001_LOCUS10904</name>
</gene>
<reference evidence="2" key="1">
    <citation type="submission" date="2022-12" db="EMBL/GenBank/DDBJ databases">
        <authorList>
            <person name="Webb A."/>
        </authorList>
    </citation>
    <scope>NUCLEOTIDE SEQUENCE</scope>
    <source>
        <strain evidence="2">Pd1</strain>
    </source>
</reference>
<organism evidence="2 3">
    <name type="scientific">Peronospora destructor</name>
    <dbReference type="NCBI Taxonomy" id="86335"/>
    <lineage>
        <taxon>Eukaryota</taxon>
        <taxon>Sar</taxon>
        <taxon>Stramenopiles</taxon>
        <taxon>Oomycota</taxon>
        <taxon>Peronosporomycetes</taxon>
        <taxon>Peronosporales</taxon>
        <taxon>Peronosporaceae</taxon>
        <taxon>Peronospora</taxon>
    </lineage>
</organism>
<accession>A0AAV0VBG0</accession>
<dbReference type="AlphaFoldDB" id="A0AAV0VBG0"/>
<evidence type="ECO:0000313" key="2">
    <source>
        <dbReference type="EMBL" id="CAI5745868.1"/>
    </source>
</evidence>
<proteinExistence type="predicted"/>
<feature type="compositionally biased region" description="Basic residues" evidence="1">
    <location>
        <begin position="81"/>
        <end position="95"/>
    </location>
</feature>
<keyword evidence="3" id="KW-1185">Reference proteome</keyword>
<feature type="region of interest" description="Disordered" evidence="1">
    <location>
        <begin position="81"/>
        <end position="107"/>
    </location>
</feature>
<comment type="caution">
    <text evidence="2">The sequence shown here is derived from an EMBL/GenBank/DDBJ whole genome shotgun (WGS) entry which is preliminary data.</text>
</comment>
<evidence type="ECO:0000313" key="3">
    <source>
        <dbReference type="Proteomes" id="UP001162029"/>
    </source>
</evidence>
<dbReference type="Proteomes" id="UP001162029">
    <property type="component" value="Unassembled WGS sequence"/>
</dbReference>
<feature type="compositionally biased region" description="Low complexity" evidence="1">
    <location>
        <begin position="96"/>
        <end position="107"/>
    </location>
</feature>
<name>A0AAV0VBG0_9STRA</name>
<protein>
    <submittedName>
        <fullName evidence="2">Uncharacterized protein</fullName>
    </submittedName>
</protein>
<evidence type="ECO:0000256" key="1">
    <source>
        <dbReference type="SAM" id="MobiDB-lite"/>
    </source>
</evidence>
<dbReference type="EMBL" id="CANTFM010002329">
    <property type="protein sequence ID" value="CAI5745868.1"/>
    <property type="molecule type" value="Genomic_DNA"/>
</dbReference>